<accession>A0A212K0S4</accession>
<name>A0A212K0S4_9BACT</name>
<gene>
    <name evidence="2" type="ORF">KL86DYS2_12766</name>
</gene>
<organism evidence="2">
    <name type="scientific">uncultured Dysgonomonas sp</name>
    <dbReference type="NCBI Taxonomy" id="206096"/>
    <lineage>
        <taxon>Bacteria</taxon>
        <taxon>Pseudomonadati</taxon>
        <taxon>Bacteroidota</taxon>
        <taxon>Bacteroidia</taxon>
        <taxon>Bacteroidales</taxon>
        <taxon>Dysgonomonadaceae</taxon>
        <taxon>Dysgonomonas</taxon>
        <taxon>environmental samples</taxon>
    </lineage>
</organism>
<dbReference type="InterPro" id="IPR001387">
    <property type="entry name" value="Cro/C1-type_HTH"/>
</dbReference>
<dbReference type="PROSITE" id="PS50943">
    <property type="entry name" value="HTH_CROC1"/>
    <property type="match status" value="1"/>
</dbReference>
<proteinExistence type="predicted"/>
<feature type="domain" description="HTH cro/C1-type" evidence="1">
    <location>
        <begin position="86"/>
        <end position="129"/>
    </location>
</feature>
<dbReference type="GO" id="GO:0003677">
    <property type="term" value="F:DNA binding"/>
    <property type="evidence" value="ECO:0007669"/>
    <property type="project" value="InterPro"/>
</dbReference>
<sequence length="217" mass="25696">MITNMAELSEKQIKTRWGDVKKQIKERPLLAYRVGIPLDKWDKYMYSTPPSNEVNRIYFEIKEDRKRKTFRIKESLSKIVGYRESKEFSRKSGVSDSMIRDIIEGKKDMVGYDVINRLELFLHVTMADFELSLENPLSVKRYTYEYIGEIASQINSTGDRLKQYCFKLSEMSRKMENDKDWHGNEVGPTDTLEHIIGHLSDLKEQIDSYWKVYVEKK</sequence>
<dbReference type="EMBL" id="FLUL01000001">
    <property type="protein sequence ID" value="SBW05301.1"/>
    <property type="molecule type" value="Genomic_DNA"/>
</dbReference>
<reference evidence="2" key="1">
    <citation type="submission" date="2016-04" db="EMBL/GenBank/DDBJ databases">
        <authorList>
            <person name="Evans L.H."/>
            <person name="Alamgir A."/>
            <person name="Owens N."/>
            <person name="Weber N.D."/>
            <person name="Virtaneva K."/>
            <person name="Barbian K."/>
            <person name="Babar A."/>
            <person name="Rosenke K."/>
        </authorList>
    </citation>
    <scope>NUCLEOTIDE SEQUENCE</scope>
    <source>
        <strain evidence="2">86-2</strain>
    </source>
</reference>
<evidence type="ECO:0000259" key="1">
    <source>
        <dbReference type="PROSITE" id="PS50943"/>
    </source>
</evidence>
<evidence type="ECO:0000313" key="2">
    <source>
        <dbReference type="EMBL" id="SBW05301.1"/>
    </source>
</evidence>
<dbReference type="AlphaFoldDB" id="A0A212K0S4"/>
<dbReference type="InterPro" id="IPR010982">
    <property type="entry name" value="Lambda_DNA-bd_dom_sf"/>
</dbReference>
<protein>
    <recommendedName>
        <fullName evidence="1">HTH cro/C1-type domain-containing protein</fullName>
    </recommendedName>
</protein>
<dbReference type="Gene3D" id="1.10.260.40">
    <property type="entry name" value="lambda repressor-like DNA-binding domains"/>
    <property type="match status" value="1"/>
</dbReference>